<sequence>MKKSRRPKKKEDQKSKTKKVRKKGDPVNKKATEESNFTNPGSADLDDGRGHAAINVPPPPRFSEEAMGE</sequence>
<dbReference type="AlphaFoldDB" id="A0A1V9XCY9"/>
<evidence type="ECO:0000313" key="3">
    <source>
        <dbReference type="Proteomes" id="UP000192247"/>
    </source>
</evidence>
<feature type="compositionally biased region" description="Basic and acidic residues" evidence="1">
    <location>
        <begin position="23"/>
        <end position="33"/>
    </location>
</feature>
<keyword evidence="3" id="KW-1185">Reference proteome</keyword>
<proteinExistence type="predicted"/>
<reference evidence="2 3" key="1">
    <citation type="journal article" date="2017" name="Gigascience">
        <title>Draft genome of the honey bee ectoparasitic mite, Tropilaelaps mercedesae, is shaped by the parasitic life history.</title>
        <authorList>
            <person name="Dong X."/>
            <person name="Armstrong S.D."/>
            <person name="Xia D."/>
            <person name="Makepeace B.L."/>
            <person name="Darby A.C."/>
            <person name="Kadowaki T."/>
        </authorList>
    </citation>
    <scope>NUCLEOTIDE SEQUENCE [LARGE SCALE GENOMIC DNA]</scope>
    <source>
        <strain evidence="2">Wuxi-XJTLU</strain>
    </source>
</reference>
<accession>A0A1V9XCY9</accession>
<feature type="region of interest" description="Disordered" evidence="1">
    <location>
        <begin position="1"/>
        <end position="69"/>
    </location>
</feature>
<dbReference type="InParanoid" id="A0A1V9XCY9"/>
<organism evidence="2 3">
    <name type="scientific">Tropilaelaps mercedesae</name>
    <dbReference type="NCBI Taxonomy" id="418985"/>
    <lineage>
        <taxon>Eukaryota</taxon>
        <taxon>Metazoa</taxon>
        <taxon>Ecdysozoa</taxon>
        <taxon>Arthropoda</taxon>
        <taxon>Chelicerata</taxon>
        <taxon>Arachnida</taxon>
        <taxon>Acari</taxon>
        <taxon>Parasitiformes</taxon>
        <taxon>Mesostigmata</taxon>
        <taxon>Gamasina</taxon>
        <taxon>Dermanyssoidea</taxon>
        <taxon>Laelapidae</taxon>
        <taxon>Tropilaelaps</taxon>
    </lineage>
</organism>
<evidence type="ECO:0000313" key="2">
    <source>
        <dbReference type="EMBL" id="OQR71261.1"/>
    </source>
</evidence>
<gene>
    <name evidence="2" type="ORF">BIW11_04005</name>
</gene>
<evidence type="ECO:0000256" key="1">
    <source>
        <dbReference type="SAM" id="MobiDB-lite"/>
    </source>
</evidence>
<protein>
    <submittedName>
        <fullName evidence="2">Uncharacterized protein</fullName>
    </submittedName>
</protein>
<dbReference type="EMBL" id="MNPL01015061">
    <property type="protein sequence ID" value="OQR71261.1"/>
    <property type="molecule type" value="Genomic_DNA"/>
</dbReference>
<dbReference type="Proteomes" id="UP000192247">
    <property type="component" value="Unassembled WGS sequence"/>
</dbReference>
<name>A0A1V9XCY9_9ACAR</name>
<comment type="caution">
    <text evidence="2">The sequence shown here is derived from an EMBL/GenBank/DDBJ whole genome shotgun (WGS) entry which is preliminary data.</text>
</comment>